<dbReference type="AlphaFoldDB" id="A0AAW8QXD3"/>
<feature type="compositionally biased region" description="Basic and acidic residues" evidence="1">
    <location>
        <begin position="339"/>
        <end position="353"/>
    </location>
</feature>
<keyword evidence="3" id="KW-1185">Reference proteome</keyword>
<feature type="compositionally biased region" description="Polar residues" evidence="1">
    <location>
        <begin position="13"/>
        <end position="31"/>
    </location>
</feature>
<dbReference type="Pfam" id="PF13481">
    <property type="entry name" value="AAA_25"/>
    <property type="match status" value="1"/>
</dbReference>
<name>A0AAW8QXD3_9ALTE</name>
<evidence type="ECO:0000313" key="3">
    <source>
        <dbReference type="Proteomes" id="UP001249020"/>
    </source>
</evidence>
<evidence type="ECO:0000256" key="1">
    <source>
        <dbReference type="SAM" id="MobiDB-lite"/>
    </source>
</evidence>
<evidence type="ECO:0000313" key="2">
    <source>
        <dbReference type="EMBL" id="MDT0581439.1"/>
    </source>
</evidence>
<dbReference type="Gene3D" id="3.40.50.300">
    <property type="entry name" value="P-loop containing nucleotide triphosphate hydrolases"/>
    <property type="match status" value="1"/>
</dbReference>
<accession>A0AAW8QXD3</accession>
<dbReference type="InterPro" id="IPR027417">
    <property type="entry name" value="P-loop_NTPase"/>
</dbReference>
<proteinExistence type="predicted"/>
<organism evidence="2 3">
    <name type="scientific">Brumicola blandensis</name>
    <dbReference type="NCBI Taxonomy" id="3075611"/>
    <lineage>
        <taxon>Bacteria</taxon>
        <taxon>Pseudomonadati</taxon>
        <taxon>Pseudomonadota</taxon>
        <taxon>Gammaproteobacteria</taxon>
        <taxon>Alteromonadales</taxon>
        <taxon>Alteromonadaceae</taxon>
        <taxon>Brumicola</taxon>
    </lineage>
</organism>
<dbReference type="EMBL" id="JAVRIE010000001">
    <property type="protein sequence ID" value="MDT0581439.1"/>
    <property type="molecule type" value="Genomic_DNA"/>
</dbReference>
<protein>
    <submittedName>
        <fullName evidence="2">AAA family ATPase</fullName>
    </submittedName>
</protein>
<dbReference type="SUPFAM" id="SSF52540">
    <property type="entry name" value="P-loop containing nucleoside triphosphate hydrolases"/>
    <property type="match status" value="1"/>
</dbReference>
<dbReference type="RefSeq" id="WP_311360240.1">
    <property type="nucleotide sequence ID" value="NZ_JAVRIE010000001.1"/>
</dbReference>
<dbReference type="Proteomes" id="UP001249020">
    <property type="component" value="Unassembled WGS sequence"/>
</dbReference>
<comment type="caution">
    <text evidence="2">The sequence shown here is derived from an EMBL/GenBank/DDBJ whole genome shotgun (WGS) entry which is preliminary data.</text>
</comment>
<feature type="region of interest" description="Disordered" evidence="1">
    <location>
        <begin position="339"/>
        <end position="362"/>
    </location>
</feature>
<reference evidence="2 3" key="1">
    <citation type="submission" date="2023-09" db="EMBL/GenBank/DDBJ databases">
        <authorList>
            <person name="Rey-Velasco X."/>
        </authorList>
    </citation>
    <scope>NUCLEOTIDE SEQUENCE [LARGE SCALE GENOMIC DNA]</scope>
    <source>
        <strain evidence="2 3">W409</strain>
    </source>
</reference>
<sequence length="725" mass="80426">MNNKIDAQVPAATGTQDEPKSNAQTQDNQQSKYMLQLPLYTNLSDKAPTEKISLDSFISKAKKPSVGSKSKAQAITPYLANGKTKKDALSAKYHAIVVDHDDDDLNREQLCSKYDEFNINYIAFTTSSHQQDKNGITGNRWKVIIPLSKPIDCKKFSVLSIGITLLMNADAAQTRPQQVFFAPNKVCKTAPYDYIIKNDLAYLDTEVESSLLVEAIKAYKEKEAQKKLVATQASMKPKKGHSSNDSIISMVNEAYDIETVISSFGYKKDGKTYLSPFSTTGCAGVHIFDGERLYSHHGDSDPLSNLNHDGHSLDTFDVLCCLKHDGDVSAAIQHYANELDRDGQKQRQRDYAEAKAQPEPIRLKGGVTPMPFDFGSFSLNGSSSEMRQQMLDDKFVLNGIAILGQATALYAKPNSGKTLLTIHLICEGIKSGELNAEDVFYVNADDNFKGIVTKLEIAEKYKFNMLAPGFNGFNVNEFSQYMDAMIRIDQCQGKVIILDTLKKFTNIMDKKVSSDFGKVMRGFVSKGGTMILLAHTNKNRDNDGKVVFSGTSDIVDDVDCAYTIDVTEGSDGLYKTVVFENIKSRGDVEQDAAFKYLNKVTNADGGYSALLTSVSRVSEQQAQLAKSLVQIQERLDKNASIIDAIKEALESGEMPKTDLIETAHRLSGVSKERVTRALNAHTGKDWTKGHRWSKRKGEKHSYLYRLITDYSGDDALTYEQVKYGE</sequence>
<gene>
    <name evidence="2" type="ORF">RM544_02740</name>
</gene>
<feature type="region of interest" description="Disordered" evidence="1">
    <location>
        <begin position="1"/>
        <end position="31"/>
    </location>
</feature>